<accession>A0ABS4IX50</accession>
<name>A0ABS4IX50_9BACL</name>
<keyword evidence="2" id="KW-1185">Reference proteome</keyword>
<sequence>MEQNVQEIRPHTTRLIITPHITLVEYTSDNHDSVDVTKDELKEIPKPKIG</sequence>
<dbReference type="Proteomes" id="UP001519287">
    <property type="component" value="Unassembled WGS sequence"/>
</dbReference>
<organism evidence="1 2">
    <name type="scientific">Paenibacillus eucommiae</name>
    <dbReference type="NCBI Taxonomy" id="1355755"/>
    <lineage>
        <taxon>Bacteria</taxon>
        <taxon>Bacillati</taxon>
        <taxon>Bacillota</taxon>
        <taxon>Bacilli</taxon>
        <taxon>Bacillales</taxon>
        <taxon>Paenibacillaceae</taxon>
        <taxon>Paenibacillus</taxon>
    </lineage>
</organism>
<evidence type="ECO:0000313" key="2">
    <source>
        <dbReference type="Proteomes" id="UP001519287"/>
    </source>
</evidence>
<dbReference type="EMBL" id="JAGGLB010000012">
    <property type="protein sequence ID" value="MBP1992149.1"/>
    <property type="molecule type" value="Genomic_DNA"/>
</dbReference>
<evidence type="ECO:0000313" key="1">
    <source>
        <dbReference type="EMBL" id="MBP1992149.1"/>
    </source>
</evidence>
<reference evidence="1 2" key="1">
    <citation type="submission" date="2021-03" db="EMBL/GenBank/DDBJ databases">
        <title>Genomic Encyclopedia of Type Strains, Phase IV (KMG-IV): sequencing the most valuable type-strain genomes for metagenomic binning, comparative biology and taxonomic classification.</title>
        <authorList>
            <person name="Goeker M."/>
        </authorList>
    </citation>
    <scope>NUCLEOTIDE SEQUENCE [LARGE SCALE GENOMIC DNA]</scope>
    <source>
        <strain evidence="1 2">DSM 26048</strain>
    </source>
</reference>
<proteinExistence type="predicted"/>
<dbReference type="Gene3D" id="2.60.40.1640">
    <property type="entry name" value="Conserved domain protein"/>
    <property type="match status" value="1"/>
</dbReference>
<gene>
    <name evidence="1" type="ORF">J2Z66_003757</name>
</gene>
<protein>
    <submittedName>
        <fullName evidence="1">Uncharacterized protein</fullName>
    </submittedName>
</protein>
<comment type="caution">
    <text evidence="1">The sequence shown here is derived from an EMBL/GenBank/DDBJ whole genome shotgun (WGS) entry which is preliminary data.</text>
</comment>